<accession>A0A3P3W829</accession>
<evidence type="ECO:0000313" key="2">
    <source>
        <dbReference type="Proteomes" id="UP000275719"/>
    </source>
</evidence>
<comment type="caution">
    <text evidence="1">The sequence shown here is derived from an EMBL/GenBank/DDBJ whole genome shotgun (WGS) entry which is preliminary data.</text>
</comment>
<organism evidence="1 2">
    <name type="scientific">Paenimyroides tangerinum</name>
    <dbReference type="NCBI Taxonomy" id="2488728"/>
    <lineage>
        <taxon>Bacteria</taxon>
        <taxon>Pseudomonadati</taxon>
        <taxon>Bacteroidota</taxon>
        <taxon>Flavobacteriia</taxon>
        <taxon>Flavobacteriales</taxon>
        <taxon>Flavobacteriaceae</taxon>
        <taxon>Paenimyroides</taxon>
    </lineage>
</organism>
<reference evidence="1 2" key="1">
    <citation type="submission" date="2018-11" db="EMBL/GenBank/DDBJ databases">
        <title>Flavobacterium sp. nov., YIM 102701-2 draft genome.</title>
        <authorList>
            <person name="Li G."/>
            <person name="Jiang Y."/>
        </authorList>
    </citation>
    <scope>NUCLEOTIDE SEQUENCE [LARGE SCALE GENOMIC DNA]</scope>
    <source>
        <strain evidence="1 2">YIM 102701-2</strain>
    </source>
</reference>
<dbReference type="PROSITE" id="PS51257">
    <property type="entry name" value="PROKAR_LIPOPROTEIN"/>
    <property type="match status" value="1"/>
</dbReference>
<gene>
    <name evidence="1" type="ORF">EG240_09660</name>
</gene>
<dbReference type="OrthoDB" id="5599486at2"/>
<name>A0A3P3W829_9FLAO</name>
<dbReference type="AlphaFoldDB" id="A0A3P3W829"/>
<evidence type="ECO:0000313" key="1">
    <source>
        <dbReference type="EMBL" id="RRJ90126.1"/>
    </source>
</evidence>
<proteinExistence type="predicted"/>
<dbReference type="RefSeq" id="WP_125019193.1">
    <property type="nucleotide sequence ID" value="NZ_RQVQ01000019.1"/>
</dbReference>
<sequence>MFKYYSFIGLFLVLSCQTKSQDLNVLFSFPEDNKEVSGLVYHPTNQLLYALEDKGNSNEIYTFDLNGNLTQTVTINEVENTDWEDLSMDSEGNLYIGNFGNNDNTRKDLAIYKLDISDLKNNAVIPSQITYFSYPEQIDFPPKKKELFFDCEAFVAIDDSFYLFTKNRSKGFDGRFYVYKIPNKPVTFVAEKIAELNSGNSYDKAAITGAAYHQESKQIALTTHTNVIMIPFENENSFKQENLKFVDYNHNSQKESLTFKDKNTLYIADEKNKKKDNGGNVYEFKILN</sequence>
<dbReference type="SUPFAM" id="SSF101898">
    <property type="entry name" value="NHL repeat"/>
    <property type="match status" value="1"/>
</dbReference>
<keyword evidence="2" id="KW-1185">Reference proteome</keyword>
<evidence type="ECO:0008006" key="3">
    <source>
        <dbReference type="Google" id="ProtNLM"/>
    </source>
</evidence>
<dbReference type="EMBL" id="RQVQ01000019">
    <property type="protein sequence ID" value="RRJ90126.1"/>
    <property type="molecule type" value="Genomic_DNA"/>
</dbReference>
<dbReference type="Proteomes" id="UP000275719">
    <property type="component" value="Unassembled WGS sequence"/>
</dbReference>
<protein>
    <recommendedName>
        <fullName evidence="3">SdiA-regulated</fullName>
    </recommendedName>
</protein>